<accession>A0A8J3SF57</accession>
<dbReference type="EMBL" id="BOOJ01000023">
    <property type="protein sequence ID" value="GIH91935.1"/>
    <property type="molecule type" value="Genomic_DNA"/>
</dbReference>
<dbReference type="Gene3D" id="3.30.2220.20">
    <property type="entry name" value="Phage tail assembly chaperone gp13-like"/>
    <property type="match status" value="1"/>
</dbReference>
<dbReference type="RefSeq" id="WP_204064185.1">
    <property type="nucleotide sequence ID" value="NZ_BOOJ01000023.1"/>
</dbReference>
<keyword evidence="2" id="KW-1185">Reference proteome</keyword>
<dbReference type="Proteomes" id="UP000619788">
    <property type="component" value="Unassembled WGS sequence"/>
</dbReference>
<evidence type="ECO:0000313" key="2">
    <source>
        <dbReference type="Proteomes" id="UP000619788"/>
    </source>
</evidence>
<dbReference type="InterPro" id="IPR038556">
    <property type="entry name" value="TAC_Gp13-like_sf"/>
</dbReference>
<proteinExistence type="predicted"/>
<reference evidence="1 2" key="1">
    <citation type="submission" date="2021-01" db="EMBL/GenBank/DDBJ databases">
        <title>Whole genome shotgun sequence of Planobispora siamensis NBRC 107568.</title>
        <authorList>
            <person name="Komaki H."/>
            <person name="Tamura T."/>
        </authorList>
    </citation>
    <scope>NUCLEOTIDE SEQUENCE [LARGE SCALE GENOMIC DNA]</scope>
    <source>
        <strain evidence="1 2">NBRC 107568</strain>
    </source>
</reference>
<organism evidence="1 2">
    <name type="scientific">Planobispora siamensis</name>
    <dbReference type="NCBI Taxonomy" id="936338"/>
    <lineage>
        <taxon>Bacteria</taxon>
        <taxon>Bacillati</taxon>
        <taxon>Actinomycetota</taxon>
        <taxon>Actinomycetes</taxon>
        <taxon>Streptosporangiales</taxon>
        <taxon>Streptosporangiaceae</taxon>
        <taxon>Planobispora</taxon>
    </lineage>
</organism>
<evidence type="ECO:0000313" key="1">
    <source>
        <dbReference type="EMBL" id="GIH91935.1"/>
    </source>
</evidence>
<evidence type="ECO:0008006" key="3">
    <source>
        <dbReference type="Google" id="ProtNLM"/>
    </source>
</evidence>
<gene>
    <name evidence="1" type="ORF">Psi01_25650</name>
</gene>
<dbReference type="AlphaFoldDB" id="A0A8J3SF57"/>
<comment type="caution">
    <text evidence="1">The sequence shown here is derived from an EMBL/GenBank/DDBJ whole genome shotgun (WGS) entry which is preliminary data.</text>
</comment>
<sequence>MNLISKDELWQVAADLPWEDVMLRRPPNGDVIGVMRLRGLTGAEVNEWQEQATEGNGKRRKQSKHAMALLVVKSTINEDGSQFFDAKDVLKVSQMPSYVLLQLTEVAMTLSGLGDDDEAKELIEGFVEGPSEGSTSD</sequence>
<protein>
    <recommendedName>
        <fullName evidence="3">Phage XkdN-like tail assembly chaperone protein, TAC</fullName>
    </recommendedName>
</protein>
<name>A0A8J3SF57_9ACTN</name>